<dbReference type="PANTHER" id="PTHR46675:SF3">
    <property type="entry name" value="E3 UBIQUITIN-PROTEIN LIGASE RNF182"/>
    <property type="match status" value="1"/>
</dbReference>
<dbReference type="PROSITE" id="PS50089">
    <property type="entry name" value="ZF_RING_2"/>
    <property type="match status" value="1"/>
</dbReference>
<dbReference type="OrthoDB" id="8936585at2759"/>
<dbReference type="SMART" id="SM00184">
    <property type="entry name" value="RING"/>
    <property type="match status" value="1"/>
</dbReference>
<dbReference type="Pfam" id="PF14634">
    <property type="entry name" value="zf-RING_5"/>
    <property type="match status" value="1"/>
</dbReference>
<reference evidence="10" key="2">
    <citation type="submission" date="2004-02" db="EMBL/GenBank/DDBJ databases">
        <authorList>
            <consortium name="Genoscope"/>
            <consortium name="Whitehead Institute Centre for Genome Research"/>
        </authorList>
    </citation>
    <scope>NUCLEOTIDE SEQUENCE</scope>
</reference>
<evidence type="ECO:0000256" key="1">
    <source>
        <dbReference type="ARBA" id="ARBA00011482"/>
    </source>
</evidence>
<comment type="caution">
    <text evidence="10">The sequence shown here is derived from an EMBL/GenBank/DDBJ whole genome shotgun (WGS) entry which is preliminary data.</text>
</comment>
<dbReference type="InterPro" id="IPR042285">
    <property type="entry name" value="RNF182"/>
</dbReference>
<evidence type="ECO:0000313" key="10">
    <source>
        <dbReference type="EMBL" id="CAF90165.1"/>
    </source>
</evidence>
<keyword evidence="5" id="KW-0862">Zinc</keyword>
<accession>Q4TAB7</accession>
<protein>
    <recommendedName>
        <fullName evidence="2">E3 ubiquitin-protein ligase RNF182</fullName>
    </recommendedName>
    <alternativeName>
        <fullName evidence="7">RING finger protein 182</fullName>
    </alternativeName>
    <alternativeName>
        <fullName evidence="6">RING-type E3 ubiquitin transferase RNF182</fullName>
    </alternativeName>
</protein>
<evidence type="ECO:0000256" key="6">
    <source>
        <dbReference type="ARBA" id="ARBA00030086"/>
    </source>
</evidence>
<evidence type="ECO:0000256" key="2">
    <source>
        <dbReference type="ARBA" id="ARBA00014050"/>
    </source>
</evidence>
<organism evidence="10">
    <name type="scientific">Tetraodon nigroviridis</name>
    <name type="common">Spotted green pufferfish</name>
    <name type="synonym">Chelonodon nigroviridis</name>
    <dbReference type="NCBI Taxonomy" id="99883"/>
    <lineage>
        <taxon>Eukaryota</taxon>
        <taxon>Metazoa</taxon>
        <taxon>Chordata</taxon>
        <taxon>Craniata</taxon>
        <taxon>Vertebrata</taxon>
        <taxon>Euteleostomi</taxon>
        <taxon>Actinopterygii</taxon>
        <taxon>Neopterygii</taxon>
        <taxon>Teleostei</taxon>
        <taxon>Neoteleostei</taxon>
        <taxon>Acanthomorphata</taxon>
        <taxon>Eupercaria</taxon>
        <taxon>Tetraodontiformes</taxon>
        <taxon>Tetradontoidea</taxon>
        <taxon>Tetraodontidae</taxon>
        <taxon>Tetraodon</taxon>
    </lineage>
</organism>
<dbReference type="KEGG" id="tng:GSTEN00004286G001"/>
<dbReference type="PROSITE" id="PS00518">
    <property type="entry name" value="ZF_RING_1"/>
    <property type="match status" value="1"/>
</dbReference>
<sequence>MTHLKEAEPCSQGEAKVQTWSRSLVYTLEELECKICYNGYDSHSRKPKLLGCLHRVCAQCLKKMVTTGESSSSTVTCPFCRQETHVPEDEVWLVEDDRNLLAVLSCRNQICRIGGEAEVLLNPNGLAGGGAKALASSHCSSDCLLITVMELPDESSSSDSLSMLNVVGLYRPPSLDSLPWNLSRLKCRYHNLPRCLLGALCLEHPVMTRRTKMLHLQELMSIHNQTEPSDEDAPAYVDAAPYYDDCGDVCHHPATGNSDGIKVGTQISAHWHLILC</sequence>
<dbReference type="InterPro" id="IPR017907">
    <property type="entry name" value="Znf_RING_CS"/>
</dbReference>
<dbReference type="UniPathway" id="UPA00143"/>
<evidence type="ECO:0000259" key="9">
    <source>
        <dbReference type="PROSITE" id="PS50089"/>
    </source>
</evidence>
<dbReference type="GO" id="GO:0016567">
    <property type="term" value="P:protein ubiquitination"/>
    <property type="evidence" value="ECO:0007669"/>
    <property type="project" value="UniProtKB-UniPathway"/>
</dbReference>
<comment type="subunit">
    <text evidence="1">Interacts with ATP6V0C.</text>
</comment>
<dbReference type="AlphaFoldDB" id="Q4TAB7"/>
<gene>
    <name evidence="10" type="ORF">GSTENG00004286001</name>
</gene>
<dbReference type="Gene3D" id="3.30.40.10">
    <property type="entry name" value="Zinc/RING finger domain, C3HC4 (zinc finger)"/>
    <property type="match status" value="1"/>
</dbReference>
<dbReference type="InterPro" id="IPR047986">
    <property type="entry name" value="RNF182_RING-HC"/>
</dbReference>
<evidence type="ECO:0000256" key="3">
    <source>
        <dbReference type="ARBA" id="ARBA00022723"/>
    </source>
</evidence>
<evidence type="ECO:0000256" key="8">
    <source>
        <dbReference type="PROSITE-ProRule" id="PRU00175"/>
    </source>
</evidence>
<reference evidence="10" key="1">
    <citation type="journal article" date="2004" name="Nature">
        <title>Genome duplication in the teleost fish Tetraodon nigroviridis reveals the early vertebrate proto-karyotype.</title>
        <authorList>
            <person name="Jaillon O."/>
            <person name="Aury J.-M."/>
            <person name="Brunet F."/>
            <person name="Petit J.-L."/>
            <person name="Stange-Thomann N."/>
            <person name="Mauceli E."/>
            <person name="Bouneau L."/>
            <person name="Fischer C."/>
            <person name="Ozouf-Costaz C."/>
            <person name="Bernot A."/>
            <person name="Nicaud S."/>
            <person name="Jaffe D."/>
            <person name="Fisher S."/>
            <person name="Lutfalla G."/>
            <person name="Dossat C."/>
            <person name="Segurens B."/>
            <person name="Dasilva C."/>
            <person name="Salanoubat M."/>
            <person name="Levy M."/>
            <person name="Boudet N."/>
            <person name="Castellano S."/>
            <person name="Anthouard V."/>
            <person name="Jubin C."/>
            <person name="Castelli V."/>
            <person name="Katinka M."/>
            <person name="Vacherie B."/>
            <person name="Biemont C."/>
            <person name="Skalli Z."/>
            <person name="Cattolico L."/>
            <person name="Poulain J."/>
            <person name="De Berardinis V."/>
            <person name="Cruaud C."/>
            <person name="Duprat S."/>
            <person name="Brottier P."/>
            <person name="Coutanceau J.-P."/>
            <person name="Gouzy J."/>
            <person name="Parra G."/>
            <person name="Lardier G."/>
            <person name="Chapple C."/>
            <person name="McKernan K.J."/>
            <person name="McEwan P."/>
            <person name="Bosak S."/>
            <person name="Kellis M."/>
            <person name="Volff J.-N."/>
            <person name="Guigo R."/>
            <person name="Zody M.C."/>
            <person name="Mesirov J."/>
            <person name="Lindblad-Toh K."/>
            <person name="Birren B."/>
            <person name="Nusbaum C."/>
            <person name="Kahn D."/>
            <person name="Robinson-Rechavi M."/>
            <person name="Laudet V."/>
            <person name="Schachter V."/>
            <person name="Quetier F."/>
            <person name="Saurin W."/>
            <person name="Scarpelli C."/>
            <person name="Wincker P."/>
            <person name="Lander E.S."/>
            <person name="Weissenbach J."/>
            <person name="Roest Crollius H."/>
        </authorList>
    </citation>
    <scope>NUCLEOTIDE SEQUENCE [LARGE SCALE GENOMIC DNA]</scope>
</reference>
<dbReference type="EMBL" id="CAAE01007390">
    <property type="protein sequence ID" value="CAF90165.1"/>
    <property type="molecule type" value="Genomic_DNA"/>
</dbReference>
<dbReference type="PANTHER" id="PTHR46675">
    <property type="entry name" value="E3 UBIQUITIN-PROTEIN LIGASE RNF182"/>
    <property type="match status" value="1"/>
</dbReference>
<dbReference type="InterPro" id="IPR001841">
    <property type="entry name" value="Znf_RING"/>
</dbReference>
<feature type="domain" description="RING-type" evidence="9">
    <location>
        <begin position="33"/>
        <end position="81"/>
    </location>
</feature>
<dbReference type="InterPro" id="IPR013083">
    <property type="entry name" value="Znf_RING/FYVE/PHD"/>
</dbReference>
<evidence type="ECO:0000256" key="7">
    <source>
        <dbReference type="ARBA" id="ARBA00031239"/>
    </source>
</evidence>
<keyword evidence="4 8" id="KW-0863">Zinc-finger</keyword>
<evidence type="ECO:0000256" key="5">
    <source>
        <dbReference type="ARBA" id="ARBA00022833"/>
    </source>
</evidence>
<dbReference type="CDD" id="cd16555">
    <property type="entry name" value="RING-HC_RNF182"/>
    <property type="match status" value="1"/>
</dbReference>
<dbReference type="GO" id="GO:0008270">
    <property type="term" value="F:zinc ion binding"/>
    <property type="evidence" value="ECO:0007669"/>
    <property type="project" value="UniProtKB-KW"/>
</dbReference>
<proteinExistence type="predicted"/>
<evidence type="ECO:0000256" key="4">
    <source>
        <dbReference type="ARBA" id="ARBA00022771"/>
    </source>
</evidence>
<keyword evidence="3" id="KW-0479">Metal-binding</keyword>
<dbReference type="SUPFAM" id="SSF57850">
    <property type="entry name" value="RING/U-box"/>
    <property type="match status" value="1"/>
</dbReference>
<name>Q4TAB7_TETNG</name>